<dbReference type="Gene3D" id="1.25.40.20">
    <property type="entry name" value="Ankyrin repeat-containing domain"/>
    <property type="match status" value="5"/>
</dbReference>
<feature type="repeat" description="ANK" evidence="3">
    <location>
        <begin position="1065"/>
        <end position="1097"/>
    </location>
</feature>
<evidence type="ECO:0000313" key="6">
    <source>
        <dbReference type="Proteomes" id="UP000829685"/>
    </source>
</evidence>
<dbReference type="Pfam" id="PF00023">
    <property type="entry name" value="Ank"/>
    <property type="match status" value="1"/>
</dbReference>
<feature type="repeat" description="ANK" evidence="3">
    <location>
        <begin position="1164"/>
        <end position="1196"/>
    </location>
</feature>
<dbReference type="SMART" id="SM00248">
    <property type="entry name" value="ANK"/>
    <property type="match status" value="20"/>
</dbReference>
<evidence type="ECO:0000256" key="1">
    <source>
        <dbReference type="ARBA" id="ARBA00022737"/>
    </source>
</evidence>
<dbReference type="InterPro" id="IPR056884">
    <property type="entry name" value="NPHP3-like_N"/>
</dbReference>
<feature type="repeat" description="ANK" evidence="3">
    <location>
        <begin position="827"/>
        <end position="859"/>
    </location>
</feature>
<protein>
    <recommendedName>
        <fullName evidence="4">NACHT domain-containing protein</fullName>
    </recommendedName>
</protein>
<dbReference type="EMBL" id="JAFIMR010000060">
    <property type="protein sequence ID" value="KAI1852914.1"/>
    <property type="molecule type" value="Genomic_DNA"/>
</dbReference>
<feature type="repeat" description="ANK" evidence="3">
    <location>
        <begin position="1032"/>
        <end position="1064"/>
    </location>
</feature>
<feature type="repeat" description="ANK" evidence="3">
    <location>
        <begin position="959"/>
        <end position="991"/>
    </location>
</feature>
<reference evidence="5" key="1">
    <citation type="submission" date="2021-03" db="EMBL/GenBank/DDBJ databases">
        <title>Revisited historic fungal species revealed as producer of novel bioactive compounds through whole genome sequencing and comparative genomics.</title>
        <authorList>
            <person name="Vignolle G.A."/>
            <person name="Hochenegger N."/>
            <person name="Mach R.L."/>
            <person name="Mach-Aigner A.R."/>
            <person name="Javad Rahimi M."/>
            <person name="Salim K.A."/>
            <person name="Chan C.M."/>
            <person name="Lim L.B.L."/>
            <person name="Cai F."/>
            <person name="Druzhinina I.S."/>
            <person name="U'Ren J.M."/>
            <person name="Derntl C."/>
        </authorList>
    </citation>
    <scope>NUCLEOTIDE SEQUENCE</scope>
    <source>
        <strain evidence="5">TUCIM 5799</strain>
    </source>
</reference>
<dbReference type="InterPro" id="IPR007111">
    <property type="entry name" value="NACHT_NTPase"/>
</dbReference>
<dbReference type="SUPFAM" id="SSF48403">
    <property type="entry name" value="Ankyrin repeat"/>
    <property type="match status" value="2"/>
</dbReference>
<gene>
    <name evidence="5" type="ORF">JX265_012942</name>
</gene>
<evidence type="ECO:0000256" key="2">
    <source>
        <dbReference type="ARBA" id="ARBA00023043"/>
    </source>
</evidence>
<dbReference type="Proteomes" id="UP000829685">
    <property type="component" value="Unassembled WGS sequence"/>
</dbReference>
<dbReference type="PROSITE" id="PS50297">
    <property type="entry name" value="ANK_REP_REGION"/>
    <property type="match status" value="16"/>
</dbReference>
<feature type="repeat" description="ANK" evidence="3">
    <location>
        <begin position="1098"/>
        <end position="1130"/>
    </location>
</feature>
<evidence type="ECO:0000313" key="5">
    <source>
        <dbReference type="EMBL" id="KAI1852914.1"/>
    </source>
</evidence>
<dbReference type="InterPro" id="IPR054471">
    <property type="entry name" value="GPIID_WHD"/>
</dbReference>
<feature type="repeat" description="ANK" evidence="3">
    <location>
        <begin position="893"/>
        <end position="925"/>
    </location>
</feature>
<name>A0A9P9W9B7_9PEZI</name>
<keyword evidence="1" id="KW-0677">Repeat</keyword>
<accession>A0A9P9W9B7</accession>
<feature type="repeat" description="ANK" evidence="3">
    <location>
        <begin position="1230"/>
        <end position="1258"/>
    </location>
</feature>
<feature type="repeat" description="ANK" evidence="3">
    <location>
        <begin position="1297"/>
        <end position="1329"/>
    </location>
</feature>
<sequence length="1502" mass="166956">MSFGFSIGDFLAAIKLANQLRKDFAGAPDQFQHISSELRSLSFTLQDVDIFLYERDITELQQNKLREISTSCCSLMQDIQRTLAKYSILKSAEVGVRKRVKRAWQRVQWEPDDIHELRTRITSNIVLLNSLLSSYTRDVVAKLAERQTRQEHQELLDWLTLTDFTTQQADLIRQRHPETLQWLLTSAEYVNWITAHGDALFCHGIPGTGKTMLSSIVVDNLKERFKSDKAVGICYFYCNYRRHDEQQLDNFILSFLRQLVQCQSTISEELQELRSQHQSDRTRPTLKKLTAVLQKVVETFSKVFIVVDAMDECQTSDDCRNLLISELRRLQASVKVNLLVTSRPVPHIVTGFRDCTSIEVRASEEDIGRYTNSYLQRLPGFVMRNPDLQKEIKSKIVETVDGMFLLAQLSLASLEGKRSPKALVRMLANLARGADAYDVAYKNALERICGQGRDREELALQVLMWISCAKRPLTTTELRHALAVEVGEPEFSEDNIPDLEDTVSACCGLVVVDRETDIIRLVHYTTQAFFDREGTRWFPNASRELGKTCVTYLSYNYFNTGACSTNEDLGHRLAQFPLYDYSSKHWGTHIHDYADDDFFLQFMRKKTHLQAAAQAMKSNEWSMSRNPKDAPRSTTELHLAAYFGLRNMIEDTVSGDILESEDSDYCTPLIYAARYGHIEIVQVLLDKGANLNSKNLWGSTALSEAVGKRNEAVVKILLEEGADVNIQDVLGETPLSKTAGSGDESMVQLLLGKKSNVIYPENGYVAVASAIKNGYDSIVRLLLEGLGGNHTAMDYGHLLVHASELGSQSWVEAFLANGADVDTKDKYGRRPLHLAARRGFEAIVRILLDNGAQVNAKDDRGMAPLHTAVRDGKESVLLLLLTNGADVDAQDNHEETPLLSAVEHGHEATVRILLENKATADMQDKDGRTPLTQASKSGNKAIVQMLIDHGADIDIMDNYGWTPLSRAISSRHESIVQILLDKGATAEARGRDKQRLAEALSERQAEFRMQQEAIDQGYDDDGYDMCLEDYEYSQAPLAWAVEEGFESIVQALLDRNADVEAMNKYSHSPLVQATMQHRGDIVKMLLERGADVNAEDEYGHTTLYNAVSANDEDIVRMLLMSNADVNAKVWDGSSPLFEASENGYHGIVELLLGHGAEVNAKDDYDSTPLSLAVENGHEAAVRLLLSSNADAKAINKHGRSHLSQAIGGGHMNIAQMLLQSGAEANALDENDVTPLFYAITSGSEAAVRFLLENGVEVDFLLPNKLSSPLVYAAWAGKETIAQLLLERGAKVDLANKLGETPLIRAARRGHTAVVHLLLDMGANLGLKDYLGRSALFHATMGGQREAVALLTAGSNTYANHCDHYGTSVVSVAARFGHEDILRDLVSLGDADLVSSDCFGRDAIWWASVQGNERIRQHLTQVARCQQRAKAAELKSGTTLSFGQKRRSCDVCLADIAEKEQYVACEDCGRGDFYICIRCQDLGARCRGESHVLKQCAGGLPVT</sequence>
<feature type="domain" description="NACHT" evidence="4">
    <location>
        <begin position="198"/>
        <end position="344"/>
    </location>
</feature>
<feature type="repeat" description="ANK" evidence="3">
    <location>
        <begin position="1264"/>
        <end position="1296"/>
    </location>
</feature>
<dbReference type="InterPro" id="IPR027417">
    <property type="entry name" value="P-loop_NTPase"/>
</dbReference>
<comment type="caution">
    <text evidence="5">The sequence shown here is derived from an EMBL/GenBank/DDBJ whole genome shotgun (WGS) entry which is preliminary data.</text>
</comment>
<feature type="repeat" description="ANK" evidence="3">
    <location>
        <begin position="697"/>
        <end position="729"/>
    </location>
</feature>
<keyword evidence="2 3" id="KW-0040">ANK repeat</keyword>
<dbReference type="Gene3D" id="3.40.50.300">
    <property type="entry name" value="P-loop containing nucleotide triphosphate hydrolases"/>
    <property type="match status" value="1"/>
</dbReference>
<evidence type="ECO:0000259" key="4">
    <source>
        <dbReference type="PROSITE" id="PS50837"/>
    </source>
</evidence>
<dbReference type="Pfam" id="PF22939">
    <property type="entry name" value="WHD_GPIID"/>
    <property type="match status" value="1"/>
</dbReference>
<evidence type="ECO:0000256" key="3">
    <source>
        <dbReference type="PROSITE-ProRule" id="PRU00023"/>
    </source>
</evidence>
<organism evidence="5 6">
    <name type="scientific">Neoarthrinium moseri</name>
    <dbReference type="NCBI Taxonomy" id="1658444"/>
    <lineage>
        <taxon>Eukaryota</taxon>
        <taxon>Fungi</taxon>
        <taxon>Dikarya</taxon>
        <taxon>Ascomycota</taxon>
        <taxon>Pezizomycotina</taxon>
        <taxon>Sordariomycetes</taxon>
        <taxon>Xylariomycetidae</taxon>
        <taxon>Amphisphaeriales</taxon>
        <taxon>Apiosporaceae</taxon>
        <taxon>Neoarthrinium</taxon>
    </lineage>
</organism>
<feature type="repeat" description="ANK" evidence="3">
    <location>
        <begin position="860"/>
        <end position="892"/>
    </location>
</feature>
<dbReference type="Pfam" id="PF12796">
    <property type="entry name" value="Ank_2"/>
    <property type="match status" value="6"/>
</dbReference>
<dbReference type="PROSITE" id="PS50837">
    <property type="entry name" value="NACHT"/>
    <property type="match status" value="1"/>
</dbReference>
<dbReference type="SUPFAM" id="SSF52540">
    <property type="entry name" value="P-loop containing nucleoside triphosphate hydrolases"/>
    <property type="match status" value="1"/>
</dbReference>
<dbReference type="InterPro" id="IPR036770">
    <property type="entry name" value="Ankyrin_rpt-contain_sf"/>
</dbReference>
<dbReference type="PRINTS" id="PR01415">
    <property type="entry name" value="ANKYRIN"/>
</dbReference>
<dbReference type="InterPro" id="IPR050889">
    <property type="entry name" value="Dendritic_Spine_Reg/Scaffold"/>
</dbReference>
<proteinExistence type="predicted"/>
<keyword evidence="6" id="KW-1185">Reference proteome</keyword>
<dbReference type="InterPro" id="IPR002110">
    <property type="entry name" value="Ankyrin_rpt"/>
</dbReference>
<feature type="repeat" description="ANK" evidence="3">
    <location>
        <begin position="1131"/>
        <end position="1163"/>
    </location>
</feature>
<dbReference type="Pfam" id="PF24883">
    <property type="entry name" value="NPHP3_N"/>
    <property type="match status" value="1"/>
</dbReference>
<feature type="repeat" description="ANK" evidence="3">
    <location>
        <begin position="926"/>
        <end position="958"/>
    </location>
</feature>
<dbReference type="PANTHER" id="PTHR24166">
    <property type="entry name" value="ROLLING PEBBLES, ISOFORM B"/>
    <property type="match status" value="1"/>
</dbReference>
<dbReference type="PANTHER" id="PTHR24166:SF48">
    <property type="entry name" value="PROTEIN VAPYRIN"/>
    <property type="match status" value="1"/>
</dbReference>
<dbReference type="PROSITE" id="PS50088">
    <property type="entry name" value="ANK_REPEAT"/>
    <property type="match status" value="16"/>
</dbReference>
<feature type="repeat" description="ANK" evidence="3">
    <location>
        <begin position="1197"/>
        <end position="1229"/>
    </location>
</feature>
<feature type="repeat" description="ANK" evidence="3">
    <location>
        <begin position="664"/>
        <end position="696"/>
    </location>
</feature>